<name>A0A1L3FBW9_BRAJP</name>
<dbReference type="Proteomes" id="UP000181962">
    <property type="component" value="Chromosome"/>
</dbReference>
<evidence type="ECO:0000313" key="2">
    <source>
        <dbReference type="Proteomes" id="UP000181962"/>
    </source>
</evidence>
<accession>A0A1L3FBW9</accession>
<protein>
    <submittedName>
        <fullName evidence="1">Uncharacterized protein</fullName>
    </submittedName>
</protein>
<organism evidence="1 2">
    <name type="scientific">Bradyrhizobium japonicum</name>
    <dbReference type="NCBI Taxonomy" id="375"/>
    <lineage>
        <taxon>Bacteria</taxon>
        <taxon>Pseudomonadati</taxon>
        <taxon>Pseudomonadota</taxon>
        <taxon>Alphaproteobacteria</taxon>
        <taxon>Hyphomicrobiales</taxon>
        <taxon>Nitrobacteraceae</taxon>
        <taxon>Bradyrhizobium</taxon>
    </lineage>
</organism>
<dbReference type="AlphaFoldDB" id="A0A1L3FBW9"/>
<gene>
    <name evidence="1" type="ORF">BKD09_20825</name>
</gene>
<evidence type="ECO:0000313" key="1">
    <source>
        <dbReference type="EMBL" id="APG10778.1"/>
    </source>
</evidence>
<reference evidence="1 2" key="1">
    <citation type="submission" date="2016-11" db="EMBL/GenBank/DDBJ databases">
        <title>Complete Genome Sequence of Bradyrhizobium sp. strain J5, an isolated from soybean nodule in Hokkaido.</title>
        <authorList>
            <person name="Kanehara K."/>
        </authorList>
    </citation>
    <scope>NUCLEOTIDE SEQUENCE [LARGE SCALE GENOMIC DNA]</scope>
    <source>
        <strain evidence="1 2">J5</strain>
    </source>
</reference>
<proteinExistence type="predicted"/>
<sequence>MRLSLRHTVRQFRTKLSRAIESVNDFGNMTGESSSIAAPPSDMFRTVHAMPLLSKVIVPPLKTR</sequence>
<dbReference type="EMBL" id="CP017637">
    <property type="protein sequence ID" value="APG10778.1"/>
    <property type="molecule type" value="Genomic_DNA"/>
</dbReference>